<dbReference type="InterPro" id="IPR026046">
    <property type="entry name" value="UBIAD1"/>
</dbReference>
<feature type="transmembrane region" description="Helical" evidence="6">
    <location>
        <begin position="90"/>
        <end position="109"/>
    </location>
</feature>
<feature type="transmembrane region" description="Helical" evidence="6">
    <location>
        <begin position="279"/>
        <end position="300"/>
    </location>
</feature>
<feature type="transmembrane region" description="Helical" evidence="6">
    <location>
        <begin position="177"/>
        <end position="198"/>
    </location>
</feature>
<accession>A0A7X6N443</accession>
<feature type="transmembrane region" description="Helical" evidence="6">
    <location>
        <begin position="115"/>
        <end position="134"/>
    </location>
</feature>
<gene>
    <name evidence="7" type="ORF">HF964_06340</name>
</gene>
<feature type="transmembrane region" description="Helical" evidence="6">
    <location>
        <begin position="210"/>
        <end position="230"/>
    </location>
</feature>
<evidence type="ECO:0000313" key="7">
    <source>
        <dbReference type="EMBL" id="NKZ24417.1"/>
    </source>
</evidence>
<name>A0A7X6N443_9LACO</name>
<evidence type="ECO:0000313" key="8">
    <source>
        <dbReference type="Proteomes" id="UP000549765"/>
    </source>
</evidence>
<dbReference type="CDD" id="cd13962">
    <property type="entry name" value="PT_UbiA_UBIAD1"/>
    <property type="match status" value="1"/>
</dbReference>
<dbReference type="PIRSF" id="PIRSF005355">
    <property type="entry name" value="UBIAD1"/>
    <property type="match status" value="1"/>
</dbReference>
<dbReference type="RefSeq" id="WP_168722214.1">
    <property type="nucleotide sequence ID" value="NZ_JAAXPN010000006.1"/>
</dbReference>
<dbReference type="EMBL" id="JAAXPN010000006">
    <property type="protein sequence ID" value="NKZ24417.1"/>
    <property type="molecule type" value="Genomic_DNA"/>
</dbReference>
<dbReference type="PANTHER" id="PTHR13929">
    <property type="entry name" value="1,4-DIHYDROXY-2-NAPHTHOATE OCTAPRENYLTRANSFERASE"/>
    <property type="match status" value="1"/>
</dbReference>
<keyword evidence="8" id="KW-1185">Reference proteome</keyword>
<dbReference type="Pfam" id="PF01040">
    <property type="entry name" value="UbiA"/>
    <property type="match status" value="1"/>
</dbReference>
<feature type="transmembrane region" description="Helical" evidence="6">
    <location>
        <begin position="146"/>
        <end position="165"/>
    </location>
</feature>
<evidence type="ECO:0000256" key="4">
    <source>
        <dbReference type="ARBA" id="ARBA00022989"/>
    </source>
</evidence>
<evidence type="ECO:0000256" key="3">
    <source>
        <dbReference type="ARBA" id="ARBA00022692"/>
    </source>
</evidence>
<evidence type="ECO:0000256" key="2">
    <source>
        <dbReference type="ARBA" id="ARBA00022679"/>
    </source>
</evidence>
<sequence length="301" mass="33115">MQKKVLLDLVEIKSGIASVLPFLVGLLYSAYAGLAIDWLSIIMFFIAAVSFHLAANVWDNFQDFTNAKHETFKAGINDVIGREGVTKKQVITVLSILVIVATVLGFATWARVGGWLWPLLSLISYAVAFFYSAGPKPISRTPFGELASGLTMGYIIVLLVVLLNNPSHVDWRLAGQVFLASGLGVFSIANIMLANNIGDLPEDIKEDRHTLAFYLGQTKGLILYLILYVLGYASLIAAVVMGILPWTVLITIIAIPVIIKHFKFFWHDRTKRGSFLLTIKNTVILMALFIIGMILGLIFIG</sequence>
<dbReference type="PANTHER" id="PTHR13929:SF0">
    <property type="entry name" value="UBIA PRENYLTRANSFERASE DOMAIN-CONTAINING PROTEIN 1"/>
    <property type="match status" value="1"/>
</dbReference>
<organism evidence="7 8">
    <name type="scientific">Periweissella fabalis</name>
    <dbReference type="NCBI Taxonomy" id="1070421"/>
    <lineage>
        <taxon>Bacteria</taxon>
        <taxon>Bacillati</taxon>
        <taxon>Bacillota</taxon>
        <taxon>Bacilli</taxon>
        <taxon>Lactobacillales</taxon>
        <taxon>Lactobacillaceae</taxon>
        <taxon>Periweissella</taxon>
    </lineage>
</organism>
<dbReference type="GO" id="GO:0016020">
    <property type="term" value="C:membrane"/>
    <property type="evidence" value="ECO:0007669"/>
    <property type="project" value="UniProtKB-SubCell"/>
</dbReference>
<keyword evidence="3 6" id="KW-0812">Transmembrane</keyword>
<reference evidence="7 8" key="1">
    <citation type="submission" date="2020-04" db="EMBL/GenBank/DDBJ databases">
        <title>MicrobeNet Type strains.</title>
        <authorList>
            <person name="Nicholson A.C."/>
        </authorList>
    </citation>
    <scope>NUCLEOTIDE SEQUENCE [LARGE SCALE GENOMIC DNA]</scope>
    <source>
        <strain evidence="7 8">CCUG 61472</strain>
    </source>
</reference>
<dbReference type="GO" id="GO:0004659">
    <property type="term" value="F:prenyltransferase activity"/>
    <property type="evidence" value="ECO:0007669"/>
    <property type="project" value="InterPro"/>
</dbReference>
<feature type="transmembrane region" description="Helical" evidence="6">
    <location>
        <begin position="38"/>
        <end position="58"/>
    </location>
</feature>
<evidence type="ECO:0000256" key="1">
    <source>
        <dbReference type="ARBA" id="ARBA00004141"/>
    </source>
</evidence>
<dbReference type="Proteomes" id="UP000549765">
    <property type="component" value="Unassembled WGS sequence"/>
</dbReference>
<proteinExistence type="predicted"/>
<evidence type="ECO:0000256" key="5">
    <source>
        <dbReference type="ARBA" id="ARBA00023136"/>
    </source>
</evidence>
<keyword evidence="2 7" id="KW-0808">Transferase</keyword>
<feature type="transmembrane region" description="Helical" evidence="6">
    <location>
        <begin position="236"/>
        <end position="259"/>
    </location>
</feature>
<protein>
    <submittedName>
        <fullName evidence="7">UbiA family prenyltransferase</fullName>
    </submittedName>
</protein>
<dbReference type="GO" id="GO:0009234">
    <property type="term" value="P:menaquinone biosynthetic process"/>
    <property type="evidence" value="ECO:0007669"/>
    <property type="project" value="TreeGrafter"/>
</dbReference>
<keyword evidence="4 6" id="KW-1133">Transmembrane helix</keyword>
<dbReference type="AlphaFoldDB" id="A0A7X6N443"/>
<comment type="caution">
    <text evidence="7">The sequence shown here is derived from an EMBL/GenBank/DDBJ whole genome shotgun (WGS) entry which is preliminary data.</text>
</comment>
<dbReference type="GO" id="GO:0042371">
    <property type="term" value="P:vitamin K biosynthetic process"/>
    <property type="evidence" value="ECO:0007669"/>
    <property type="project" value="TreeGrafter"/>
</dbReference>
<comment type="subcellular location">
    <subcellularLocation>
        <location evidence="1">Membrane</location>
        <topology evidence="1">Multi-pass membrane protein</topology>
    </subcellularLocation>
</comment>
<feature type="transmembrane region" description="Helical" evidence="6">
    <location>
        <begin position="12"/>
        <end position="32"/>
    </location>
</feature>
<keyword evidence="5 6" id="KW-0472">Membrane</keyword>
<evidence type="ECO:0000256" key="6">
    <source>
        <dbReference type="SAM" id="Phobius"/>
    </source>
</evidence>
<dbReference type="InterPro" id="IPR000537">
    <property type="entry name" value="UbiA_prenyltransferase"/>
</dbReference>